<keyword evidence="2" id="KW-0645">Protease</keyword>
<feature type="compositionally biased region" description="Low complexity" evidence="13">
    <location>
        <begin position="2822"/>
        <end position="2832"/>
    </location>
</feature>
<gene>
    <name evidence="16" type="ORF">HYH03_014422</name>
</gene>
<feature type="transmembrane region" description="Helical" evidence="14">
    <location>
        <begin position="3331"/>
        <end position="3350"/>
    </location>
</feature>
<keyword evidence="7" id="KW-0720">Serine protease</keyword>
<evidence type="ECO:0000256" key="10">
    <source>
        <dbReference type="ARBA" id="ARBA00023157"/>
    </source>
</evidence>
<dbReference type="GO" id="GO:0016020">
    <property type="term" value="C:membrane"/>
    <property type="evidence" value="ECO:0007669"/>
    <property type="project" value="UniProtKB-SubCell"/>
</dbReference>
<dbReference type="PROSITE" id="PS50012">
    <property type="entry name" value="RCC1_3"/>
    <property type="match status" value="5"/>
</dbReference>
<feature type="repeat" description="RCC1" evidence="12">
    <location>
        <begin position="772"/>
        <end position="838"/>
    </location>
</feature>
<feature type="region of interest" description="Disordered" evidence="13">
    <location>
        <begin position="3575"/>
        <end position="3626"/>
    </location>
</feature>
<feature type="region of interest" description="Disordered" evidence="13">
    <location>
        <begin position="4019"/>
        <end position="4059"/>
    </location>
</feature>
<dbReference type="PROSITE" id="PS00138">
    <property type="entry name" value="SUBTILASE_SER"/>
    <property type="match status" value="1"/>
</dbReference>
<feature type="domain" description="SRCR" evidence="15">
    <location>
        <begin position="188"/>
        <end position="289"/>
    </location>
</feature>
<dbReference type="Proteomes" id="UP000612055">
    <property type="component" value="Unassembled WGS sequence"/>
</dbReference>
<organism evidence="16 17">
    <name type="scientific">Edaphochlamys debaryana</name>
    <dbReference type="NCBI Taxonomy" id="47281"/>
    <lineage>
        <taxon>Eukaryota</taxon>
        <taxon>Viridiplantae</taxon>
        <taxon>Chlorophyta</taxon>
        <taxon>core chlorophytes</taxon>
        <taxon>Chlorophyceae</taxon>
        <taxon>CS clade</taxon>
        <taxon>Chlamydomonadales</taxon>
        <taxon>Chlamydomonadales incertae sedis</taxon>
        <taxon>Edaphochlamys</taxon>
    </lineage>
</organism>
<feature type="domain" description="SRCR" evidence="15">
    <location>
        <begin position="556"/>
        <end position="663"/>
    </location>
</feature>
<feature type="region of interest" description="Disordered" evidence="13">
    <location>
        <begin position="3516"/>
        <end position="3542"/>
    </location>
</feature>
<dbReference type="InterPro" id="IPR001190">
    <property type="entry name" value="SRCR"/>
</dbReference>
<dbReference type="InterPro" id="IPR000408">
    <property type="entry name" value="Reg_chr_condens"/>
</dbReference>
<feature type="transmembrane region" description="Helical" evidence="14">
    <location>
        <begin position="3861"/>
        <end position="3879"/>
    </location>
</feature>
<keyword evidence="10" id="KW-1015">Disulfide bond</keyword>
<dbReference type="PANTHER" id="PTHR19862">
    <property type="entry name" value="WD REPEAT-CONTAINING PROTEIN 48"/>
    <property type="match status" value="1"/>
</dbReference>
<dbReference type="OrthoDB" id="538768at2759"/>
<dbReference type="GO" id="GO:0006508">
    <property type="term" value="P:proteolysis"/>
    <property type="evidence" value="ECO:0007669"/>
    <property type="project" value="UniProtKB-KW"/>
</dbReference>
<feature type="compositionally biased region" description="Low complexity" evidence="13">
    <location>
        <begin position="3213"/>
        <end position="3228"/>
    </location>
</feature>
<dbReference type="EMBL" id="JAEHOE010000104">
    <property type="protein sequence ID" value="KAG2486923.1"/>
    <property type="molecule type" value="Genomic_DNA"/>
</dbReference>
<feature type="repeat" description="RCC1" evidence="12">
    <location>
        <begin position="713"/>
        <end position="771"/>
    </location>
</feature>
<evidence type="ECO:0000256" key="2">
    <source>
        <dbReference type="ARBA" id="ARBA00022670"/>
    </source>
</evidence>
<dbReference type="Pfam" id="PF13540">
    <property type="entry name" value="RCC1_2"/>
    <property type="match status" value="1"/>
</dbReference>
<feature type="transmembrane region" description="Helical" evidence="14">
    <location>
        <begin position="3664"/>
        <end position="3688"/>
    </location>
</feature>
<dbReference type="SUPFAM" id="SSF51126">
    <property type="entry name" value="Pectin lyase-like"/>
    <property type="match status" value="2"/>
</dbReference>
<dbReference type="InterPro" id="IPR006626">
    <property type="entry name" value="PbH1"/>
</dbReference>
<keyword evidence="9 14" id="KW-0472">Membrane</keyword>
<feature type="domain" description="SRCR" evidence="15">
    <location>
        <begin position="316"/>
        <end position="401"/>
    </location>
</feature>
<evidence type="ECO:0000256" key="12">
    <source>
        <dbReference type="PROSITE-ProRule" id="PRU00235"/>
    </source>
</evidence>
<evidence type="ECO:0000256" key="7">
    <source>
        <dbReference type="ARBA" id="ARBA00022825"/>
    </source>
</evidence>
<evidence type="ECO:0000313" key="16">
    <source>
        <dbReference type="EMBL" id="KAG2486923.1"/>
    </source>
</evidence>
<evidence type="ECO:0000256" key="4">
    <source>
        <dbReference type="ARBA" id="ARBA00022729"/>
    </source>
</evidence>
<feature type="region of interest" description="Disordered" evidence="13">
    <location>
        <begin position="2809"/>
        <end position="2833"/>
    </location>
</feature>
<protein>
    <recommendedName>
        <fullName evidence="15">SRCR domain-containing protein</fullName>
    </recommendedName>
</protein>
<dbReference type="SMART" id="SM00202">
    <property type="entry name" value="SR"/>
    <property type="match status" value="3"/>
</dbReference>
<dbReference type="SUPFAM" id="SSF50985">
    <property type="entry name" value="RCC1/BLIP-II"/>
    <property type="match status" value="2"/>
</dbReference>
<name>A0A835XQ46_9CHLO</name>
<dbReference type="PROSITE" id="PS50287">
    <property type="entry name" value="SRCR_2"/>
    <property type="match status" value="5"/>
</dbReference>
<evidence type="ECO:0000256" key="13">
    <source>
        <dbReference type="SAM" id="MobiDB-lite"/>
    </source>
</evidence>
<dbReference type="SUPFAM" id="SSF56487">
    <property type="entry name" value="SRCR-like"/>
    <property type="match status" value="3"/>
</dbReference>
<evidence type="ECO:0000256" key="9">
    <source>
        <dbReference type="ARBA" id="ARBA00023136"/>
    </source>
</evidence>
<feature type="region of interest" description="Disordered" evidence="13">
    <location>
        <begin position="3459"/>
        <end position="3499"/>
    </location>
</feature>
<keyword evidence="3 14" id="KW-0812">Transmembrane</keyword>
<feature type="transmembrane region" description="Helical" evidence="14">
    <location>
        <begin position="3426"/>
        <end position="3447"/>
    </location>
</feature>
<evidence type="ECO:0000256" key="14">
    <source>
        <dbReference type="SAM" id="Phobius"/>
    </source>
</evidence>
<dbReference type="Pfam" id="PF25390">
    <property type="entry name" value="WD40_RLD"/>
    <property type="match status" value="1"/>
</dbReference>
<feature type="compositionally biased region" description="Pro residues" evidence="13">
    <location>
        <begin position="405"/>
        <end position="424"/>
    </location>
</feature>
<dbReference type="PROSITE" id="PS51257">
    <property type="entry name" value="PROKAR_LIPOPROTEIN"/>
    <property type="match status" value="1"/>
</dbReference>
<dbReference type="InterPro" id="IPR058923">
    <property type="entry name" value="RCC1-like_dom"/>
</dbReference>
<dbReference type="FunFam" id="3.10.250.10:FF:000016">
    <property type="entry name" value="Scavenger receptor cysteine-rich protein type 12"/>
    <property type="match status" value="1"/>
</dbReference>
<feature type="transmembrane region" description="Helical" evidence="14">
    <location>
        <begin position="3728"/>
        <end position="3753"/>
    </location>
</feature>
<keyword evidence="8 14" id="KW-1133">Transmembrane helix</keyword>
<feature type="region of interest" description="Disordered" evidence="13">
    <location>
        <begin position="401"/>
        <end position="424"/>
    </location>
</feature>
<dbReference type="Gene3D" id="3.10.250.10">
    <property type="entry name" value="SRCR-like domain"/>
    <property type="match status" value="2"/>
</dbReference>
<evidence type="ECO:0000256" key="1">
    <source>
        <dbReference type="ARBA" id="ARBA00004167"/>
    </source>
</evidence>
<dbReference type="GO" id="GO:0000724">
    <property type="term" value="P:double-strand break repair via homologous recombination"/>
    <property type="evidence" value="ECO:0007669"/>
    <property type="project" value="TreeGrafter"/>
</dbReference>
<feature type="repeat" description="RCC1" evidence="12">
    <location>
        <begin position="840"/>
        <end position="884"/>
    </location>
</feature>
<feature type="compositionally biased region" description="Basic and acidic residues" evidence="13">
    <location>
        <begin position="3587"/>
        <end position="3600"/>
    </location>
</feature>
<dbReference type="InterPro" id="IPR009091">
    <property type="entry name" value="RCC1/BLIP-II"/>
</dbReference>
<reference evidence="16" key="1">
    <citation type="journal article" date="2020" name="bioRxiv">
        <title>Comparative genomics of Chlamydomonas.</title>
        <authorList>
            <person name="Craig R.J."/>
            <person name="Hasan A.R."/>
            <person name="Ness R.W."/>
            <person name="Keightley P.D."/>
        </authorList>
    </citation>
    <scope>NUCLEOTIDE SEQUENCE</scope>
    <source>
        <strain evidence="16">CCAP 11/70</strain>
    </source>
</reference>
<feature type="domain" description="SRCR" evidence="15">
    <location>
        <begin position="439"/>
        <end position="550"/>
    </location>
</feature>
<dbReference type="InterPro" id="IPR023828">
    <property type="entry name" value="Peptidase_S8_Ser-AS"/>
</dbReference>
<dbReference type="Pfam" id="PF00530">
    <property type="entry name" value="SRCR"/>
    <property type="match status" value="2"/>
</dbReference>
<comment type="caution">
    <text evidence="16">The sequence shown here is derived from an EMBL/GenBank/DDBJ whole genome shotgun (WGS) entry which is preliminary data.</text>
</comment>
<feature type="transmembrane region" description="Helical" evidence="14">
    <location>
        <begin position="3780"/>
        <end position="3807"/>
    </location>
</feature>
<comment type="subcellular location">
    <subcellularLocation>
        <location evidence="1">Membrane</location>
        <topology evidence="1">Single-pass membrane protein</topology>
    </subcellularLocation>
</comment>
<accession>A0A835XQ46</accession>
<dbReference type="InterPro" id="IPR051246">
    <property type="entry name" value="WDR48"/>
</dbReference>
<evidence type="ECO:0000259" key="15">
    <source>
        <dbReference type="PROSITE" id="PS50287"/>
    </source>
</evidence>
<evidence type="ECO:0000256" key="5">
    <source>
        <dbReference type="ARBA" id="ARBA00022737"/>
    </source>
</evidence>
<proteinExistence type="predicted"/>
<feature type="repeat" description="RCC1" evidence="12">
    <location>
        <begin position="1016"/>
        <end position="1079"/>
    </location>
</feature>
<feature type="compositionally biased region" description="Polar residues" evidence="13">
    <location>
        <begin position="4019"/>
        <end position="4032"/>
    </location>
</feature>
<keyword evidence="4" id="KW-0732">Signal</keyword>
<feature type="compositionally biased region" description="Low complexity" evidence="13">
    <location>
        <begin position="3613"/>
        <end position="3626"/>
    </location>
</feature>
<evidence type="ECO:0000256" key="6">
    <source>
        <dbReference type="ARBA" id="ARBA00022801"/>
    </source>
</evidence>
<feature type="domain" description="SRCR" evidence="15">
    <location>
        <begin position="106"/>
        <end position="184"/>
    </location>
</feature>
<feature type="region of interest" description="Disordered" evidence="13">
    <location>
        <begin position="3946"/>
        <end position="4007"/>
    </location>
</feature>
<feature type="compositionally biased region" description="Polar residues" evidence="13">
    <location>
        <begin position="3575"/>
        <end position="3584"/>
    </location>
</feature>
<feature type="region of interest" description="Disordered" evidence="13">
    <location>
        <begin position="3202"/>
        <end position="3228"/>
    </location>
</feature>
<evidence type="ECO:0000256" key="11">
    <source>
        <dbReference type="ARBA" id="ARBA00023180"/>
    </source>
</evidence>
<feature type="transmembrane region" description="Helical" evidence="14">
    <location>
        <begin position="3885"/>
        <end position="3906"/>
    </location>
</feature>
<feature type="region of interest" description="Disordered" evidence="13">
    <location>
        <begin position="1124"/>
        <end position="1159"/>
    </location>
</feature>
<dbReference type="Gene3D" id="2.130.10.30">
    <property type="entry name" value="Regulator of chromosome condensation 1/beta-lactamase-inhibitor protein II"/>
    <property type="match status" value="2"/>
</dbReference>
<keyword evidence="5" id="KW-0677">Repeat</keyword>
<evidence type="ECO:0000256" key="3">
    <source>
        <dbReference type="ARBA" id="ARBA00022692"/>
    </source>
</evidence>
<dbReference type="GO" id="GO:0008236">
    <property type="term" value="F:serine-type peptidase activity"/>
    <property type="evidence" value="ECO:0007669"/>
    <property type="project" value="UniProtKB-KW"/>
</dbReference>
<dbReference type="InterPro" id="IPR011050">
    <property type="entry name" value="Pectin_lyase_fold/virulence"/>
</dbReference>
<evidence type="ECO:0000313" key="17">
    <source>
        <dbReference type="Proteomes" id="UP000612055"/>
    </source>
</evidence>
<keyword evidence="6" id="KW-0378">Hydrolase</keyword>
<sequence length="4073" mass="411828">MLGSRHQDRVVCSAFLHASLAACSFAGWGNVSRRGCSREEVVGLRCSERVPLVGWGVTMLYKSEKAGGFYAASKGGTVVYVTTVPPRDAPYGSSYSSYGSEDDHMVCSTGWDEHAARLACLRAGLTGGRVPPAPAPRVYVTRGYPFVTNVRCPPGAASWDECLAELGAPGWGQECSEVAAVVCDAAPLRLVDGSSPLSGRLEVFFNGTWGTVDGGLSWQGRDDNAVVVCRQLGHRGGTAWRAGGGTGPIHLESVTCNASRDAALSACDFEGGWGSAYGTHDRDVGVTCSADEIPVRLVNALTFSRGPSAQGAVGSDDGWQYHGLANAAAVCRQLGFNRSGWQAQALAQELRQGLAGSSGPVLMDELACPPGAAGLAECRFLGPGPGGGDCDHTEDIFVGCEGPLPASPESPRPPRPPPLPPPPPPVVGRPLNAWSFFLFQLIASNKSISLNIAADQVLYVAAIELTGTGYYVCKPHWTDVESNTACLAAGFAGGGRAVKTEGTPLQLSFGAAVPSITHVSCPPGARAWSECSGVVDRAGNCTELVAVICHVPENSIRLLGSGSSPPGTGRLEIFHNRTWGSVCNDGWKASSTAVACRQLGYRSGTAYTQPLGFYAPDYPIHMSRVDCGASPPQAPPRALHECSFSGWGANTCGHQQDVGLRCSNPIQPGELPEPAPPPRPPPEMAPWQTGGPPLRVLDVAMGADHSCALLERGRVKCWGANEDGQLGIGDTRGRGGGPQGMGDDLPAVDLGGSVAVAVAAGWGHSCAALATGEVVCWGSNRIGQLGVRGLDPLVTLGDEPGELPAALRPVDFGGTRAEGLAASALACGAYFCCALMQPGGVVACWGDNGSGQLGRPNDASRPDASAGVVDFGPGGWRATALAAGEKTACAVLQPGGVVTCWGDGFFEQLGIEGLYGYAADTSARTAGVRPIDLGPGARAARLCSGQGHVCALLVGGRVKCWGRNWFGQLGADDDTDRGATPSAMGVALRPVDLGEGAAAAHIACGEHHVCALLEGRELKCFGLNEYGQLGLGDRTNRGDRPGSMSDLAAVNLGSSLSGLPLLAAAVAAGGNRSCAVLRGTGQLKCWGDNAVGQLGLGDLRRRGRSPADMGDGLEAVRLGECMRPGGTSTCDRARPSPQPPAPSEAHDEDASTTPLPPWTLSCRLELTPRSRRLQCWDPPAEAANPSAPWTVPLANTTQPPTLELGSTTYGNITLEGIPTASVKRRAAVPPYTRYRFSNLSGLVSNAGADEGVTLRGVQHLRLVDSIVEGLPLPTGGPLFQCLHCPYLTLSNVTFANLTGRPRDVPAVEDALTAVLTTDPRSPNATLEDRDAKPPVLVFGPLHATNVVSASLEELRCLDVVNAHGWSCALLRFGEGQPGAVRFAGVTVRRTSVTWGGAYGTLWPFMYDAPWDRAGSLEGYGAVILDMSADPKMPRTVSLADSVLESNEGSFGASLVLMGADSTHVTLRNVTARSNRAWLGGAVVAANGSLGSIQLEAGTLIEGNGPRPTFDLPKPSLFNWRHYHLDIINDFYRWNHSGGAFKVAGALGALEASDCRLLGNTAQNGAVLSAGHVASIRLAGAELSYNTANMSGGAFMVDGAVGLVDSVSLSAGSTAVNNSATWGFGGLLASSLPIDSVTLSGGSRVEGCWAALSGGALHVTDRVRQLTLSDRSAMSDCEALDGDGGAVAASGQARFVLDGGSCLRRNTARGSGGAIHVTGSAVLELSHGSCMEGSIARNGSGGAVHLTSSGSVRLVNGSWIGNSSTPLGDGGCVHAEEGLELVSIALNSTLLGCKAVRGGCIHTPASLPRVELSTGSSISECKASHDGGALYAGQALSLLLTSSSRLTSSRAVGGSGGGAFAGGALAVKLQSGSSASALAAGLDGGGFYAGGNASLTLSDGSGVEGCSAGRSGGALYVGGTLNALEVRDRSRVSANTAARSGGAVAAQERVERLLLEGGSTLSNNTARMGGALSCEGDVESVELRSKSEVSGNRAASNAGGGLWVGGSLGALTLTGGSVAANDTAFSDGGLAWVARNLTLWALEDGSRVSGNAARTGSGGGLAVLGFAAEVSVRSGSAIEACSAASSGGALYAPSGLGRLLVAGDGSRIDACSATNGGGVAAAWLGGMELSYGAAVHGNVARGEGGAVHVAGDVVGEVRIDAGGALRENRALVGSGGGVFVGGRLAALSIGGGGGGGGGSIERNQAGADGGAVAAAVLGDARFRNGSRVAGNSAGGSGGATWCGHGGYLEVSGDATAFANNTAVRGSGGAIAVQARSGSNQTVHLAAGALFLSNRAGADGGAISLEAAAAAAASGASADRSGSGGQVLLNLEGCRFEANSCGGLGGAVALRQPGLPAAAGDARATLRARGVAFRDNAAGLHGGAIYADLPARRSLQATATAPASSQRRRLLLSSAGAAPLAQAALFSGLSPAALAAACAGGFPPDAAAAMVEMCGCGFERNSAGRLGGAIHLNASAAVAAGPTSSEGAPAAKVGLSGPRAVVASSVLSGGWAGQAGGALSVVGSSSCWGNSSSGPQQEQQQPGADTTLLLQGSTLVGNWVPQGEAAECGGGLFLAGADTGVRVEGCRLEANSAAGSGGGVCARGASSLAVFTSAVIGCSATQLGGGLYLEGVGQAVIDAVEIVNNTASSGGGIAAVAPAAGTSAAAPVDAGSALLVARSSFTGNAAGGQSSLAAAGSSGPEYQQYAGGYGGALFLSEGVAAALTAGTDLGGGNTAAVAGAGIATTQHTADCRGGAPAQVNTAALTAGNSGALAPSYVSTWQETLAALRAAASEGCWVLAMRDVAPLVPLRRGDSSNGAGGSQSGGVTAPAGPAGDDARRADRLLWTADTSASSLWLGCSAIDEDRVVNGSVSDANADIDEDLPTSELVRAAVQAAAAESSSAATNNASSSFRSGQPPASITRLWAAVAECQQLAGPAADPGTKGANRTTASALAAALLGQLLALPPAGLRLLRADGSTPLGPGEVLSLHPGEATRLQAELVDEAGRRITEHGPLTASLLLAPADLGSLLLSQPTAAFVAGLATWEGLQAVGWAGAGYALNVTSAYATGAEAASRAGDGAAAPTVPPLAQPVALSPCRLGEELLAAGPGSLSPALTSCLRCRPGQFALWVAPRSAAVNARVSYSNETLRAEALAGSGVCAVCPRNAVCTGGAVVAPRPGYWQSAANSTQVHRCFRDDACSPEAAPTASALEASSDSRAPAAAEPSNSSSTAGTSALVTCQSAWYASQPPGAAVLTTYDAQRQARANGSAASSVGAGVDSACLLWGAPADDPAASYVERQCAEGYAGRLCSTCRPGRFLTAEFGCEACAGAGSTLVLSLAGYLAAVGLVGYTAWSTFGEDYVNASGAEASATDKLRIIITRLTLGWPDVITRLQSALAALTGASTLLTHSLACLWGGLGSGGQAAVQWSAALVTPLAAAATVLILWSVRYWRLGQALLRRVSPRRHRPDSAQLPTSFPADVDEPPPPLQPLPSEDGVSSWQPLPSGEMVTVRILDPAVSLTEPAGSMPDSQAARKPQGKATPGPVAEAAQEPYDMADPANGNTQTNVAYGIPLSRQDAIKQSQDNVSGQAHEGKDDEVHMKTEDGDQPPTDTRESYNRQSSRNSRNSRSSAVLRMLRSRAVLLGAVPPSSAQSSIVHMDQAVGLPQQLLLVLLVAVFVLYPSLAQVSLSLFACRTLDSGTGPYAALQQAAWRYGYWLRDMNQECYSGVHASVFLPLGIVCVVLFCLAPPAASFALMWRRRAQLGEVRTQQCYGYLYKRYRPRYFYWEAVVLLQTLGLALLLLSVLTLIALVNMGCGPFRARRLALMEYVSLMVLSLTLTLGLYFVDTGSPESELDNPAAEDAVGVIILVLNLGLVAGFVWLIAAPHLCGAWAAACAGIKAAAAWLAGGAWRERLTWRRKEEGGEGVKGGTGKGAEGGGWCLWRVRAVGSHQEGRGGEDSSAGDHQLPGTAGLDGHPVKAGQSQPHSPDLTGAPRSPREGAGESKLPGVDLNGHSVVEAGTAQQQPHFPDGQTTGAPQSPRDAVDGGKLAAAGGGGVQDQQAAEAGEVGVVVHAVREV</sequence>
<dbReference type="PANTHER" id="PTHR19862:SF14">
    <property type="entry name" value="WD REPEAT-CONTAINING PROTEIN 48"/>
    <property type="match status" value="1"/>
</dbReference>
<dbReference type="GO" id="GO:0043130">
    <property type="term" value="F:ubiquitin binding"/>
    <property type="evidence" value="ECO:0007669"/>
    <property type="project" value="TreeGrafter"/>
</dbReference>
<keyword evidence="17" id="KW-1185">Reference proteome</keyword>
<feature type="transmembrane region" description="Helical" evidence="14">
    <location>
        <begin position="3392"/>
        <end position="3414"/>
    </location>
</feature>
<keyword evidence="11" id="KW-0325">Glycoprotein</keyword>
<feature type="transmembrane region" description="Helical" evidence="14">
    <location>
        <begin position="3819"/>
        <end position="3841"/>
    </location>
</feature>
<feature type="repeat" description="RCC1" evidence="12">
    <location>
        <begin position="956"/>
        <end position="1015"/>
    </location>
</feature>
<evidence type="ECO:0000256" key="8">
    <source>
        <dbReference type="ARBA" id="ARBA00022989"/>
    </source>
</evidence>
<dbReference type="PRINTS" id="PR00258">
    <property type="entry name" value="SPERACTRCPTR"/>
</dbReference>
<dbReference type="InterPro" id="IPR036772">
    <property type="entry name" value="SRCR-like_dom_sf"/>
</dbReference>
<dbReference type="SMART" id="SM00710">
    <property type="entry name" value="PbH1"/>
    <property type="match status" value="15"/>
</dbReference>